<dbReference type="Gene3D" id="4.10.220.110">
    <property type="match status" value="1"/>
</dbReference>
<dbReference type="EMBL" id="LR743507">
    <property type="protein sequence ID" value="CAA2105065.1"/>
    <property type="molecule type" value="Genomic_DNA"/>
</dbReference>
<sequence length="781" mass="86749">MPRTVQVHTVLSAEQLKFRAMRGREGLSQLFEFEVDMVSTSFSLDLKQLLGTSLTLELADEGAPRFLNGTVVRFELVGRANETGRHYIYRALVQPWLWYLTRTTDCRIFQNKSVPEVLDEVLGKYGFQFEKRLTGSYPTWEYCVQYQESDFAFVSRLMEHEGIAYHFEHANGTHLLVLADDSGSYTPLPGHASIPYRPRDRVLNALEPCIDQWRVTEQITSGRVMLDDFDFKKSRASLQSVQQDPKPHDHSTYEVYEWLGGYTEHQQGDSYARIRLQELQSAHELAAGHTNVVGMAPGYLFQMTHCPRESDNREYLVTETRYDLQEPEYSTGGSSESVCEFDFSVLPSSVPYRPARRTPRPRTNGPQTATVVGPEEIWTDRFGRVKLQFRWDRYGQSDENSSCWVRVSSNWAGANYGTMHMPRVGQEVIVDFIGGEPDRPIITGRVYNSDQMPPWELPANATASGILTRSSTGGAANQANMLRFEDRTGAEQILLHAERNLDVEVEADETHTTDGTRTTLIKDHESATYQNGETRDITAGAKETITGGDTRDVTGGFTETVTGGVNQTISGGKTRMLSGGLHDTITGGVRLAITGGFNGTIDGQEIRFVSGGRNDTINTSNDVLVNGPSTTTVTGPTVHTSPDVTFNTTNHIHNTTQHVINTTIYNTTSNTYNNITNDYTNNSVTYNNNYAKSGDWRLFRAGGVGFRISLVGTSLDVWGARLQYYAALNAQIATVKIDTALFSMKNKPLEVSTKGLAIANKGMLIATGGLAAKFKALTLVA</sequence>
<keyword evidence="3" id="KW-0964">Secreted</keyword>
<dbReference type="Pfam" id="PF04717">
    <property type="entry name" value="Phage_base_V"/>
    <property type="match status" value="1"/>
</dbReference>
<feature type="domain" description="Gp5/Type VI secretion system Vgr protein OB-fold" evidence="4">
    <location>
        <begin position="379"/>
        <end position="447"/>
    </location>
</feature>
<dbReference type="InterPro" id="IPR050708">
    <property type="entry name" value="T6SS_VgrG/RHS"/>
</dbReference>
<dbReference type="GO" id="GO:0016874">
    <property type="term" value="F:ligase activity"/>
    <property type="evidence" value="ECO:0007669"/>
    <property type="project" value="UniProtKB-KW"/>
</dbReference>
<keyword evidence="6" id="KW-0436">Ligase</keyword>
<organism evidence="6">
    <name type="scientific">Variovorax paradoxus</name>
    <dbReference type="NCBI Taxonomy" id="34073"/>
    <lineage>
        <taxon>Bacteria</taxon>
        <taxon>Pseudomonadati</taxon>
        <taxon>Pseudomonadota</taxon>
        <taxon>Betaproteobacteria</taxon>
        <taxon>Burkholderiales</taxon>
        <taxon>Comamonadaceae</taxon>
        <taxon>Variovorax</taxon>
    </lineage>
</organism>
<reference evidence="6" key="1">
    <citation type="submission" date="2019-12" db="EMBL/GenBank/DDBJ databases">
        <authorList>
            <person name="Cremers G."/>
        </authorList>
    </citation>
    <scope>NUCLEOTIDE SEQUENCE</scope>
    <source>
        <strain evidence="6">Vvax</strain>
    </source>
</reference>
<name>A0A679JGJ6_VARPD</name>
<comment type="subcellular location">
    <subcellularLocation>
        <location evidence="1">Secreted</location>
    </subcellularLocation>
</comment>
<dbReference type="Gene3D" id="2.40.50.230">
    <property type="entry name" value="Gp5 N-terminal domain"/>
    <property type="match status" value="1"/>
</dbReference>
<feature type="domain" description="Gp5/Type VI secretion system Vgr C-terminal trimerisation" evidence="5">
    <location>
        <begin position="464"/>
        <end position="572"/>
    </location>
</feature>
<evidence type="ECO:0000259" key="4">
    <source>
        <dbReference type="Pfam" id="PF04717"/>
    </source>
</evidence>
<dbReference type="NCBIfam" id="TIGR01646">
    <property type="entry name" value="vgr_GE"/>
    <property type="match status" value="1"/>
</dbReference>
<evidence type="ECO:0000256" key="2">
    <source>
        <dbReference type="ARBA" id="ARBA00005558"/>
    </source>
</evidence>
<evidence type="ECO:0000256" key="1">
    <source>
        <dbReference type="ARBA" id="ARBA00004613"/>
    </source>
</evidence>
<dbReference type="SUPFAM" id="SSF69279">
    <property type="entry name" value="Phage tail proteins"/>
    <property type="match status" value="2"/>
</dbReference>
<dbReference type="RefSeq" id="WP_339090664.1">
    <property type="nucleotide sequence ID" value="NZ_LR743507.1"/>
</dbReference>
<dbReference type="Pfam" id="PF05954">
    <property type="entry name" value="Phage_GPD"/>
    <property type="match status" value="1"/>
</dbReference>
<gene>
    <name evidence="6" type="primary">vgrG1_9</name>
    <name evidence="6" type="ORF">VVAX_03070</name>
</gene>
<evidence type="ECO:0000256" key="3">
    <source>
        <dbReference type="ARBA" id="ARBA00022525"/>
    </source>
</evidence>
<dbReference type="InterPro" id="IPR037026">
    <property type="entry name" value="Vgr_OB-fold_dom_sf"/>
</dbReference>
<dbReference type="NCBIfam" id="TIGR03361">
    <property type="entry name" value="VI_Rhs_Vgr"/>
    <property type="match status" value="1"/>
</dbReference>
<dbReference type="InterPro" id="IPR006531">
    <property type="entry name" value="Gp5/Vgr_OB"/>
</dbReference>
<dbReference type="SUPFAM" id="SSF69349">
    <property type="entry name" value="Phage fibre proteins"/>
    <property type="match status" value="1"/>
</dbReference>
<dbReference type="AlphaFoldDB" id="A0A679JGJ6"/>
<dbReference type="EC" id="6.3.2.-" evidence="6"/>
<dbReference type="PANTHER" id="PTHR32305:SF15">
    <property type="entry name" value="PROTEIN RHSA-RELATED"/>
    <property type="match status" value="1"/>
</dbReference>
<dbReference type="Gene3D" id="2.30.110.50">
    <property type="match status" value="1"/>
</dbReference>
<dbReference type="InterPro" id="IPR017847">
    <property type="entry name" value="T6SS_RhsGE_Vgr_subset"/>
</dbReference>
<dbReference type="PANTHER" id="PTHR32305">
    <property type="match status" value="1"/>
</dbReference>
<dbReference type="GO" id="GO:0005576">
    <property type="term" value="C:extracellular region"/>
    <property type="evidence" value="ECO:0007669"/>
    <property type="project" value="UniProtKB-SubCell"/>
</dbReference>
<dbReference type="InterPro" id="IPR006533">
    <property type="entry name" value="T6SS_Vgr_RhsGE"/>
</dbReference>
<evidence type="ECO:0000259" key="5">
    <source>
        <dbReference type="Pfam" id="PF22178"/>
    </source>
</evidence>
<dbReference type="InterPro" id="IPR054030">
    <property type="entry name" value="Gp5_Vgr_C"/>
</dbReference>
<proteinExistence type="inferred from homology"/>
<accession>A0A679JGJ6</accession>
<dbReference type="Gene3D" id="3.55.50.10">
    <property type="entry name" value="Baseplate protein-like domains"/>
    <property type="match status" value="1"/>
</dbReference>
<dbReference type="SUPFAM" id="SSF69255">
    <property type="entry name" value="gp5 N-terminal domain-like"/>
    <property type="match status" value="1"/>
</dbReference>
<dbReference type="Pfam" id="PF22178">
    <property type="entry name" value="Gp5_trimer_C"/>
    <property type="match status" value="1"/>
</dbReference>
<evidence type="ECO:0000313" key="6">
    <source>
        <dbReference type="EMBL" id="CAA2105065.1"/>
    </source>
</evidence>
<protein>
    <submittedName>
        <fullName evidence="6">Actin cross-linking toxin VgrG1</fullName>
        <ecNumber evidence="6">6.3.2.-</ecNumber>
    </submittedName>
</protein>
<comment type="similarity">
    <text evidence="2">Belongs to the VgrG protein family.</text>
</comment>